<dbReference type="EMBL" id="CP013187">
    <property type="protein sequence ID" value="ALO42377.1"/>
    <property type="molecule type" value="Genomic_DNA"/>
</dbReference>
<evidence type="ECO:0000313" key="2">
    <source>
        <dbReference type="EMBL" id="ALO42377.1"/>
    </source>
</evidence>
<dbReference type="KEGG" id="pphe:PP2015_1876"/>
<protein>
    <recommendedName>
        <fullName evidence="4">Zinc ribbon domain-containing protein</fullName>
    </recommendedName>
</protein>
<name>A0A0S2K2E4_9GAMM</name>
<reference evidence="2 3" key="1">
    <citation type="submission" date="2015-11" db="EMBL/GenBank/DDBJ databases">
        <authorList>
            <person name="Zhang Y."/>
            <person name="Guo Z."/>
        </authorList>
    </citation>
    <scope>NUCLEOTIDE SEQUENCE [LARGE SCALE GENOMIC DNA]</scope>
    <source>
        <strain evidence="2 3">KCTC 12086</strain>
    </source>
</reference>
<organism evidence="2 3">
    <name type="scientific">Pseudoalteromonas phenolica</name>
    <dbReference type="NCBI Taxonomy" id="161398"/>
    <lineage>
        <taxon>Bacteria</taxon>
        <taxon>Pseudomonadati</taxon>
        <taxon>Pseudomonadota</taxon>
        <taxon>Gammaproteobacteria</taxon>
        <taxon>Alteromonadales</taxon>
        <taxon>Pseudoalteromonadaceae</taxon>
        <taxon>Pseudoalteromonas</taxon>
    </lineage>
</organism>
<keyword evidence="1" id="KW-0472">Membrane</keyword>
<dbReference type="OrthoDB" id="3174978at2"/>
<evidence type="ECO:0000256" key="1">
    <source>
        <dbReference type="SAM" id="Phobius"/>
    </source>
</evidence>
<dbReference type="RefSeq" id="WP_058030039.1">
    <property type="nucleotide sequence ID" value="NZ_CP013187.1"/>
</dbReference>
<accession>A0A0S2K2E4</accession>
<gene>
    <name evidence="2" type="ORF">PP2015_1876</name>
</gene>
<evidence type="ECO:0008006" key="4">
    <source>
        <dbReference type="Google" id="ProtNLM"/>
    </source>
</evidence>
<dbReference type="AlphaFoldDB" id="A0A0S2K2E4"/>
<keyword evidence="1" id="KW-0812">Transmembrane</keyword>
<evidence type="ECO:0000313" key="3">
    <source>
        <dbReference type="Proteomes" id="UP000061457"/>
    </source>
</evidence>
<keyword evidence="1" id="KW-1133">Transmembrane helix</keyword>
<sequence>MAIVSCPSCNESISSKNKVCPHCDLQLGEVSEEQLARIAARKRVKKQQMFMNHSFLALILFLGGFLYLYSRQPTPDSIEMWLTRGAIAVGCLWYLINRIILVYLKKKK</sequence>
<dbReference type="STRING" id="161398.PP2015_1876"/>
<feature type="transmembrane region" description="Helical" evidence="1">
    <location>
        <begin position="50"/>
        <end position="69"/>
    </location>
</feature>
<dbReference type="PATRIC" id="fig|161398.10.peg.1904"/>
<feature type="transmembrane region" description="Helical" evidence="1">
    <location>
        <begin position="81"/>
        <end position="104"/>
    </location>
</feature>
<dbReference type="Proteomes" id="UP000061457">
    <property type="component" value="Chromosome I"/>
</dbReference>
<keyword evidence="3" id="KW-1185">Reference proteome</keyword>
<proteinExistence type="predicted"/>